<dbReference type="OrthoDB" id="63473at2"/>
<evidence type="ECO:0000313" key="2">
    <source>
        <dbReference type="Proteomes" id="UP000286287"/>
    </source>
</evidence>
<accession>A0A418V7R7</accession>
<protein>
    <recommendedName>
        <fullName evidence="3">DUF1837 domain-containing protein</fullName>
    </recommendedName>
</protein>
<keyword evidence="2" id="KW-1185">Reference proteome</keyword>
<dbReference type="Proteomes" id="UP000286287">
    <property type="component" value="Unassembled WGS sequence"/>
</dbReference>
<gene>
    <name evidence="1" type="ORF">D3875_11860</name>
</gene>
<dbReference type="EMBL" id="QYUJ01000014">
    <property type="protein sequence ID" value="RJF72142.1"/>
    <property type="molecule type" value="Genomic_DNA"/>
</dbReference>
<dbReference type="AlphaFoldDB" id="A0A418V7R7"/>
<evidence type="ECO:0000313" key="1">
    <source>
        <dbReference type="EMBL" id="RJF72142.1"/>
    </source>
</evidence>
<sequence>MSTRSERLIERVCGPRHPLAPSLHHWGLTSGAFLAFVESNESKFRRKVRQAGDPAAQLDLLAEWAVARHFLADRRFTVQYEPRRAEGGRSADLGVTFKTHTPLQVEVTRLRAGGSALDIKLARVLSDKVGQLAPGSANLLVVSLPPDDGPLEGAADTLLAAAFKVLNNAAASPLPPEAGRDFQRGRPRLGAVWLVSDPAELRDLHLWVNAQAKHPLPAEVLRFLHP</sequence>
<comment type="caution">
    <text evidence="1">The sequence shown here is derived from an EMBL/GenBank/DDBJ whole genome shotgun (WGS) entry which is preliminary data.</text>
</comment>
<evidence type="ECO:0008006" key="3">
    <source>
        <dbReference type="Google" id="ProtNLM"/>
    </source>
</evidence>
<name>A0A418V7R7_9DEIO</name>
<reference evidence="1 2" key="1">
    <citation type="submission" date="2018-09" db="EMBL/GenBank/DDBJ databases">
        <authorList>
            <person name="Zhu H."/>
        </authorList>
    </citation>
    <scope>NUCLEOTIDE SEQUENCE [LARGE SCALE GENOMIC DNA]</scope>
    <source>
        <strain evidence="1 2">K2S05-167</strain>
    </source>
</reference>
<dbReference type="RefSeq" id="WP_119763980.1">
    <property type="nucleotide sequence ID" value="NZ_QYUJ01000014.1"/>
</dbReference>
<organism evidence="1 2">
    <name type="scientific">Deinococcus cavernae</name>
    <dbReference type="NCBI Taxonomy" id="2320857"/>
    <lineage>
        <taxon>Bacteria</taxon>
        <taxon>Thermotogati</taxon>
        <taxon>Deinococcota</taxon>
        <taxon>Deinococci</taxon>
        <taxon>Deinococcales</taxon>
        <taxon>Deinococcaceae</taxon>
        <taxon>Deinococcus</taxon>
    </lineage>
</organism>
<proteinExistence type="predicted"/>